<accession>A0A830HPI4</accession>
<comment type="caution">
    <text evidence="1">The sequence shown here is derived from an EMBL/GenBank/DDBJ whole genome shotgun (WGS) entry which is preliminary data.</text>
</comment>
<sequence>MSKERTLAIALCLNVCRDAMLPFSLVRLSDDEAIAAASVHAGRCLLIDDSVKNIVTAKKMGWCTVLIGKVERDTGNAMPTPAEADHHVSTIHEIVDVLPALFEANEPMAAAAAV</sequence>
<dbReference type="Gene3D" id="3.40.50.1000">
    <property type="entry name" value="HAD superfamily/HAD-like"/>
    <property type="match status" value="1"/>
</dbReference>
<gene>
    <name evidence="1" type="ORF">PPROV_000610200</name>
</gene>
<protein>
    <submittedName>
        <fullName evidence="1">Uncharacterized protein</fullName>
    </submittedName>
</protein>
<dbReference type="Proteomes" id="UP000660262">
    <property type="component" value="Unassembled WGS sequence"/>
</dbReference>
<organism evidence="1 2">
    <name type="scientific">Pycnococcus provasolii</name>
    <dbReference type="NCBI Taxonomy" id="41880"/>
    <lineage>
        <taxon>Eukaryota</taxon>
        <taxon>Viridiplantae</taxon>
        <taxon>Chlorophyta</taxon>
        <taxon>Pseudoscourfieldiophyceae</taxon>
        <taxon>Pseudoscourfieldiales</taxon>
        <taxon>Pycnococcaceae</taxon>
        <taxon>Pycnococcus</taxon>
    </lineage>
</organism>
<dbReference type="InterPro" id="IPR036412">
    <property type="entry name" value="HAD-like_sf"/>
</dbReference>
<dbReference type="InterPro" id="IPR023214">
    <property type="entry name" value="HAD_sf"/>
</dbReference>
<dbReference type="SUPFAM" id="SSF56784">
    <property type="entry name" value="HAD-like"/>
    <property type="match status" value="1"/>
</dbReference>
<reference evidence="1" key="1">
    <citation type="submission" date="2020-10" db="EMBL/GenBank/DDBJ databases">
        <title>Unveiling of a novel bifunctional photoreceptor, Dualchrome1, isolated from a cosmopolitan green alga.</title>
        <authorList>
            <person name="Suzuki S."/>
            <person name="Kawachi M."/>
        </authorList>
    </citation>
    <scope>NUCLEOTIDE SEQUENCE</scope>
    <source>
        <strain evidence="1">NIES 2893</strain>
    </source>
</reference>
<dbReference type="OrthoDB" id="1065058at2759"/>
<proteinExistence type="predicted"/>
<keyword evidence="2" id="KW-1185">Reference proteome</keyword>
<dbReference type="EMBL" id="BNJQ01000016">
    <property type="protein sequence ID" value="GHP07361.1"/>
    <property type="molecule type" value="Genomic_DNA"/>
</dbReference>
<evidence type="ECO:0000313" key="1">
    <source>
        <dbReference type="EMBL" id="GHP07361.1"/>
    </source>
</evidence>
<evidence type="ECO:0000313" key="2">
    <source>
        <dbReference type="Proteomes" id="UP000660262"/>
    </source>
</evidence>
<dbReference type="AlphaFoldDB" id="A0A830HPI4"/>
<name>A0A830HPI4_9CHLO</name>